<gene>
    <name evidence="3" type="ORF">SAMN05660493_01215</name>
</gene>
<keyword evidence="1" id="KW-0732">Signal</keyword>
<dbReference type="InterPro" id="IPR026444">
    <property type="entry name" value="Secre_tail"/>
</dbReference>
<dbReference type="NCBIfam" id="TIGR04183">
    <property type="entry name" value="Por_Secre_tail"/>
    <property type="match status" value="1"/>
</dbReference>
<evidence type="ECO:0000259" key="2">
    <source>
        <dbReference type="Pfam" id="PF18962"/>
    </source>
</evidence>
<proteinExistence type="predicted"/>
<evidence type="ECO:0000313" key="4">
    <source>
        <dbReference type="Proteomes" id="UP000187261"/>
    </source>
</evidence>
<name>A0A1U7PXI5_9FLAO</name>
<evidence type="ECO:0000256" key="1">
    <source>
        <dbReference type="ARBA" id="ARBA00022729"/>
    </source>
</evidence>
<dbReference type="Proteomes" id="UP000187261">
    <property type="component" value="Unassembled WGS sequence"/>
</dbReference>
<evidence type="ECO:0000313" key="3">
    <source>
        <dbReference type="EMBL" id="SIT96531.1"/>
    </source>
</evidence>
<dbReference type="Pfam" id="PF18962">
    <property type="entry name" value="Por_Secre_tail"/>
    <property type="match status" value="1"/>
</dbReference>
<reference evidence="4" key="1">
    <citation type="submission" date="2016-10" db="EMBL/GenBank/DDBJ databases">
        <authorList>
            <person name="Varghese N."/>
            <person name="Submissions S."/>
        </authorList>
    </citation>
    <scope>NUCLEOTIDE SEQUENCE [LARGE SCALE GENOMIC DNA]</scope>
    <source>
        <strain evidence="4">DSM 19482</strain>
    </source>
</reference>
<dbReference type="AlphaFoldDB" id="A0A1U7PXI5"/>
<dbReference type="RefSeq" id="WP_185116209.1">
    <property type="nucleotide sequence ID" value="NZ_FTPU01000010.1"/>
</dbReference>
<dbReference type="STRING" id="1121284.SAMN05660493_01215"/>
<sequence length="219" mass="23336">MVSAIAVSAQTIDFKGCTPLFEDQLFVFNKASSDANGKGIYITSPVDGDQPCGGLGTCEFKIEFNSAENRWEFIADSGNGDFVNPYLIFYNSGGNATATNPPAANVGTWVENTAVTAGACGGNLTTANSTMTGDVHTSTLAVLDNHANKIQFFPNPVKDILTVSGIKAESYRIYNMAGQLVKSGGFTEKTDLSDMRAGTYIYQVISTSGTVNEFKFIKN</sequence>
<dbReference type="EMBL" id="FTPU01000010">
    <property type="protein sequence ID" value="SIT96531.1"/>
    <property type="molecule type" value="Genomic_DNA"/>
</dbReference>
<feature type="domain" description="Secretion system C-terminal sorting" evidence="2">
    <location>
        <begin position="153"/>
        <end position="212"/>
    </location>
</feature>
<organism evidence="3 4">
    <name type="scientific">Epilithonimonas bovis DSM 19482</name>
    <dbReference type="NCBI Taxonomy" id="1121284"/>
    <lineage>
        <taxon>Bacteria</taxon>
        <taxon>Pseudomonadati</taxon>
        <taxon>Bacteroidota</taxon>
        <taxon>Flavobacteriia</taxon>
        <taxon>Flavobacteriales</taxon>
        <taxon>Weeksellaceae</taxon>
        <taxon>Chryseobacterium group</taxon>
        <taxon>Epilithonimonas</taxon>
    </lineage>
</organism>
<accession>A0A1U7PXI5</accession>
<keyword evidence="4" id="KW-1185">Reference proteome</keyword>
<protein>
    <submittedName>
        <fullName evidence="3">Por secretion system C-terminal sorting domain-containing protein</fullName>
    </submittedName>
</protein>